<name>A0A8H7CH94_9AGAR</name>
<comment type="caution">
    <text evidence="1">The sequence shown here is derived from an EMBL/GenBank/DDBJ whole genome shotgun (WGS) entry which is preliminary data.</text>
</comment>
<gene>
    <name evidence="1" type="ORF">MVEN_02176400</name>
</gene>
<proteinExistence type="predicted"/>
<keyword evidence="2" id="KW-1185">Reference proteome</keyword>
<sequence length="156" mass="17794">MGQLAQTLHKIHTYLEIQHEGNKIKNLFRQNKINTLRKECYAGLVYALEVFKVQSTADVFADIGTLEKEMHNMQTELLELISTMSDGANSDTSSSMYQIFYGSQTSSTSFSILPSKPKIFHGHLALMITMRALSHFHNFTDKHLEARFHCAVEVLR</sequence>
<dbReference type="Proteomes" id="UP000620124">
    <property type="component" value="Unassembled WGS sequence"/>
</dbReference>
<dbReference type="EMBL" id="JACAZI010000023">
    <property type="protein sequence ID" value="KAF7336281.1"/>
    <property type="molecule type" value="Genomic_DNA"/>
</dbReference>
<accession>A0A8H7CH94</accession>
<dbReference type="AlphaFoldDB" id="A0A8H7CH94"/>
<protein>
    <submittedName>
        <fullName evidence="1">Uncharacterized protein</fullName>
    </submittedName>
</protein>
<dbReference type="OrthoDB" id="1534087at2759"/>
<organism evidence="1 2">
    <name type="scientific">Mycena venus</name>
    <dbReference type="NCBI Taxonomy" id="2733690"/>
    <lineage>
        <taxon>Eukaryota</taxon>
        <taxon>Fungi</taxon>
        <taxon>Dikarya</taxon>
        <taxon>Basidiomycota</taxon>
        <taxon>Agaricomycotina</taxon>
        <taxon>Agaricomycetes</taxon>
        <taxon>Agaricomycetidae</taxon>
        <taxon>Agaricales</taxon>
        <taxon>Marasmiineae</taxon>
        <taxon>Mycenaceae</taxon>
        <taxon>Mycena</taxon>
    </lineage>
</organism>
<evidence type="ECO:0000313" key="2">
    <source>
        <dbReference type="Proteomes" id="UP000620124"/>
    </source>
</evidence>
<reference evidence="1" key="1">
    <citation type="submission" date="2020-05" db="EMBL/GenBank/DDBJ databases">
        <title>Mycena genomes resolve the evolution of fungal bioluminescence.</title>
        <authorList>
            <person name="Tsai I.J."/>
        </authorList>
    </citation>
    <scope>NUCLEOTIDE SEQUENCE</scope>
    <source>
        <strain evidence="1">CCC161011</strain>
    </source>
</reference>
<evidence type="ECO:0000313" key="1">
    <source>
        <dbReference type="EMBL" id="KAF7336281.1"/>
    </source>
</evidence>